<feature type="compositionally biased region" description="Polar residues" evidence="1">
    <location>
        <begin position="809"/>
        <end position="825"/>
    </location>
</feature>
<feature type="compositionally biased region" description="Low complexity" evidence="1">
    <location>
        <begin position="46"/>
        <end position="77"/>
    </location>
</feature>
<feature type="compositionally biased region" description="Low complexity" evidence="1">
    <location>
        <begin position="983"/>
        <end position="995"/>
    </location>
</feature>
<protein>
    <submittedName>
        <fullName evidence="3">Histone deacetylase</fullName>
        <ecNumber evidence="3">3.5.1.98</ecNumber>
    </submittedName>
</protein>
<name>A0ABR3WPS7_9EURO</name>
<feature type="region of interest" description="Disordered" evidence="1">
    <location>
        <begin position="1"/>
        <end position="158"/>
    </location>
</feature>
<dbReference type="InterPro" id="IPR037138">
    <property type="entry name" value="His_deacetylse_dom_sf"/>
</dbReference>
<keyword evidence="4" id="KW-1185">Reference proteome</keyword>
<feature type="compositionally biased region" description="Pro residues" evidence="1">
    <location>
        <begin position="972"/>
        <end position="982"/>
    </location>
</feature>
<feature type="compositionally biased region" description="Low complexity" evidence="1">
    <location>
        <begin position="1038"/>
        <end position="1047"/>
    </location>
</feature>
<dbReference type="PRINTS" id="PR01270">
    <property type="entry name" value="HDASUPER"/>
</dbReference>
<dbReference type="GO" id="GO:0141221">
    <property type="term" value="F:histone deacetylase activity, hydrolytic mechanism"/>
    <property type="evidence" value="ECO:0007669"/>
    <property type="project" value="UniProtKB-EC"/>
</dbReference>
<feature type="compositionally biased region" description="Polar residues" evidence="1">
    <location>
        <begin position="1070"/>
        <end position="1116"/>
    </location>
</feature>
<dbReference type="Proteomes" id="UP001583193">
    <property type="component" value="Unassembled WGS sequence"/>
</dbReference>
<evidence type="ECO:0000313" key="4">
    <source>
        <dbReference type="Proteomes" id="UP001583193"/>
    </source>
</evidence>
<dbReference type="EMBL" id="JAVDPF010000061">
    <property type="protein sequence ID" value="KAL1865394.1"/>
    <property type="molecule type" value="Genomic_DNA"/>
</dbReference>
<sequence>MDPNKQHDSSYSAPYAQGASPRGRPSPTSNDATDLSDGLNRLSIRTASATPLPISSPTLSPALSQRSSSQLRQPSPSGNIRTPRKTPSCNSLRDDRRPSTTGLKKRVSSSSLRSTYTGGGPTSPRPSLSRRSSSNLLTSPSATNMRSKSPVAEEPPGTAASIAAEHFQKEVGFHLSEDVQSEALVVIQDACYGHRFSRLRTTQAALDTIVERPERIRAVVLGLSTAYVRIGKRHAGGQFPPHPDLDVKLLPVPPFQIRKTSRSVPLNSAAVTHVHGPKWMDELKTMCDAAGELLTLNQNELTRPRSSGKGGANAPKFHEGDLYLCPDSLDAFQGALGGVCEGVDAVFGPGSTKRAFVCIRPPGHHCSSCHPSGFCWINNVHVGISHAAMAHGLTHAAIIDFDLHHGDGSQAIAWEQNRKAVASGKNAAQFKKTSIGYFSLHDINSYPCENGEEDKVRNASVCIDNAHGQSVWNVHLEPWKTPAQFWRLYNDKYSVLLKKCRDFLRVHTERLASLPSGPTPKAAIFISAGFDASEWESDGMQRHKVNVPTDFYAKFTSDIVRLAGEGGLGVDGRVISVLEGGYSNRALASGVLSHISGLADARSNVSADAQQSGLSSEMIGRLGLNENPGDISQPKFEEPVFDTEWWAPEALEELEALAYPPLTPSKPRDKAPTFFAPTAASVARAVAPARDRRSGGELHIPPPLPEVNWATASHELSKVLIPTHRQTMSCRAEDLKVEPVFRARQERKTGAEGAQTPAKEPGRMQLRERKPKASVPSTPKRPAPKNNRRTTIGDVADLPDLSRGKSPAVGSSKSNRRQSTTSLTSDAPEVQREERARTPSRQVNSRPATATGIKSSDMLGARKTKVSGPRSSTPKRSASPKKTLPPVPKVPAPYLAQHPAVSSVPGEASTLETQRPVSAGGQTDSNDMDSLAAGVRKLNIKLKVPSPEEHAIREKRAAEEQKKTTTKSPKKSAPPKPKPIAPKPAAKTPLAAKSTSDPRSAPAQIKQEPTEGNRLQDLGGVTATQSHSNPPSGPSSPSPMVSGPTMPQMTVMTGNVGKATEGRTPGLAQRSVSDTMSPPLTPGTSQGMPQPQISVHSPPASVTQSKQNLPVFTSTGPIPFAKRHVSAPHQVDSSRVENRPPSSADNAHPHNDRQ</sequence>
<dbReference type="InterPro" id="IPR053244">
    <property type="entry name" value="HDAC_HD_type_1"/>
</dbReference>
<feature type="compositionally biased region" description="Basic and acidic residues" evidence="1">
    <location>
        <begin position="946"/>
        <end position="963"/>
    </location>
</feature>
<feature type="domain" description="Histone deacetylase" evidence="2">
    <location>
        <begin position="262"/>
        <end position="597"/>
    </location>
</feature>
<gene>
    <name evidence="3" type="primary">HOS3</name>
    <name evidence="3" type="ORF">Plec18167_009440</name>
</gene>
<feature type="compositionally biased region" description="Polar residues" evidence="1">
    <location>
        <begin position="910"/>
        <end position="925"/>
    </location>
</feature>
<evidence type="ECO:0000256" key="1">
    <source>
        <dbReference type="SAM" id="MobiDB-lite"/>
    </source>
</evidence>
<accession>A0ABR3WPS7</accession>
<evidence type="ECO:0000313" key="3">
    <source>
        <dbReference type="EMBL" id="KAL1865394.1"/>
    </source>
</evidence>
<organism evidence="3 4">
    <name type="scientific">Paecilomyces lecythidis</name>
    <dbReference type="NCBI Taxonomy" id="3004212"/>
    <lineage>
        <taxon>Eukaryota</taxon>
        <taxon>Fungi</taxon>
        <taxon>Dikarya</taxon>
        <taxon>Ascomycota</taxon>
        <taxon>Pezizomycotina</taxon>
        <taxon>Eurotiomycetes</taxon>
        <taxon>Eurotiomycetidae</taxon>
        <taxon>Eurotiales</taxon>
        <taxon>Thermoascaceae</taxon>
        <taxon>Paecilomyces</taxon>
    </lineage>
</organism>
<dbReference type="Pfam" id="PF00850">
    <property type="entry name" value="Hist_deacetyl"/>
    <property type="match status" value="1"/>
</dbReference>
<dbReference type="SUPFAM" id="SSF52768">
    <property type="entry name" value="Arginase/deacetylase"/>
    <property type="match status" value="1"/>
</dbReference>
<dbReference type="PANTHER" id="PTHR47558">
    <property type="entry name" value="HISTONE DEACETYLASE HOS3"/>
    <property type="match status" value="1"/>
</dbReference>
<dbReference type="InterPro" id="IPR023696">
    <property type="entry name" value="Ureohydrolase_dom_sf"/>
</dbReference>
<dbReference type="InterPro" id="IPR023801">
    <property type="entry name" value="His_deacetylse_dom"/>
</dbReference>
<dbReference type="InterPro" id="IPR000286">
    <property type="entry name" value="HDACs"/>
</dbReference>
<dbReference type="EC" id="3.5.1.98" evidence="3"/>
<dbReference type="Gene3D" id="3.40.800.20">
    <property type="entry name" value="Histone deacetylase domain"/>
    <property type="match status" value="1"/>
</dbReference>
<feature type="region of interest" description="Disordered" evidence="1">
    <location>
        <begin position="744"/>
        <end position="1154"/>
    </location>
</feature>
<feature type="region of interest" description="Disordered" evidence="1">
    <location>
        <begin position="686"/>
        <end position="707"/>
    </location>
</feature>
<proteinExistence type="predicted"/>
<keyword evidence="3" id="KW-0378">Hydrolase</keyword>
<dbReference type="PANTHER" id="PTHR47558:SF1">
    <property type="entry name" value="HISTONE DEACETYLASE HOS3"/>
    <property type="match status" value="1"/>
</dbReference>
<reference evidence="3 4" key="1">
    <citation type="journal article" date="2024" name="IMA Fungus">
        <title>IMA Genome - F19 : A genome assembly and annotation guide to empower mycologists, including annotated draft genome sequences of Ceratocystis pirilliformis, Diaporthe australafricana, Fusarium ophioides, Paecilomyces lecythidis, and Sporothrix stenoceras.</title>
        <authorList>
            <person name="Aylward J."/>
            <person name="Wilson A.M."/>
            <person name="Visagie C.M."/>
            <person name="Spraker J."/>
            <person name="Barnes I."/>
            <person name="Buitendag C."/>
            <person name="Ceriani C."/>
            <person name="Del Mar Angel L."/>
            <person name="du Plessis D."/>
            <person name="Fuchs T."/>
            <person name="Gasser K."/>
            <person name="Kramer D."/>
            <person name="Li W."/>
            <person name="Munsamy K."/>
            <person name="Piso A."/>
            <person name="Price J.L."/>
            <person name="Sonnekus B."/>
            <person name="Thomas C."/>
            <person name="van der Nest A."/>
            <person name="van Dijk A."/>
            <person name="van Heerden A."/>
            <person name="van Vuuren N."/>
            <person name="Yilmaz N."/>
            <person name="Duong T.A."/>
            <person name="van der Merwe N.A."/>
            <person name="Wingfield M.J."/>
            <person name="Wingfield B.D."/>
        </authorList>
    </citation>
    <scope>NUCLEOTIDE SEQUENCE [LARGE SCALE GENOMIC DNA]</scope>
    <source>
        <strain evidence="3 4">CMW 18167</strain>
    </source>
</reference>
<evidence type="ECO:0000259" key="2">
    <source>
        <dbReference type="Pfam" id="PF00850"/>
    </source>
</evidence>
<dbReference type="CDD" id="cd09998">
    <property type="entry name" value="HDAC_Hos3"/>
    <property type="match status" value="1"/>
</dbReference>
<feature type="compositionally biased region" description="Low complexity" evidence="1">
    <location>
        <begin position="125"/>
        <end position="141"/>
    </location>
</feature>
<comment type="caution">
    <text evidence="3">The sequence shown here is derived from an EMBL/GenBank/DDBJ whole genome shotgun (WGS) entry which is preliminary data.</text>
</comment>
<feature type="compositionally biased region" description="Polar residues" evidence="1">
    <location>
        <begin position="839"/>
        <end position="854"/>
    </location>
</feature>